<organism evidence="4 5">
    <name type="scientific">Aspergillus leporis</name>
    <dbReference type="NCBI Taxonomy" id="41062"/>
    <lineage>
        <taxon>Eukaryota</taxon>
        <taxon>Fungi</taxon>
        <taxon>Dikarya</taxon>
        <taxon>Ascomycota</taxon>
        <taxon>Pezizomycotina</taxon>
        <taxon>Eurotiomycetes</taxon>
        <taxon>Eurotiomycetidae</taxon>
        <taxon>Eurotiales</taxon>
        <taxon>Aspergillaceae</taxon>
        <taxon>Aspergillus</taxon>
        <taxon>Aspergillus subgen. Circumdati</taxon>
    </lineage>
</organism>
<dbReference type="Gene3D" id="2.40.40.10">
    <property type="entry name" value="RlpA-like domain"/>
    <property type="match status" value="1"/>
</dbReference>
<dbReference type="Proteomes" id="UP000326565">
    <property type="component" value="Unassembled WGS sequence"/>
</dbReference>
<evidence type="ECO:0000256" key="1">
    <source>
        <dbReference type="ARBA" id="ARBA00022729"/>
    </source>
</evidence>
<evidence type="ECO:0000313" key="4">
    <source>
        <dbReference type="EMBL" id="KAB8075567.1"/>
    </source>
</evidence>
<feature type="compositionally biased region" description="Low complexity" evidence="2">
    <location>
        <begin position="111"/>
        <end position="157"/>
    </location>
</feature>
<accession>A0A5N5X657</accession>
<evidence type="ECO:0000256" key="3">
    <source>
        <dbReference type="SAM" id="SignalP"/>
    </source>
</evidence>
<keyword evidence="5" id="KW-1185">Reference proteome</keyword>
<dbReference type="PANTHER" id="PTHR31836">
    <property type="match status" value="1"/>
</dbReference>
<feature type="compositionally biased region" description="Acidic residues" evidence="2">
    <location>
        <begin position="85"/>
        <end position="97"/>
    </location>
</feature>
<evidence type="ECO:0000313" key="5">
    <source>
        <dbReference type="Proteomes" id="UP000326565"/>
    </source>
</evidence>
<sequence>MAPLAKTLALAGALFAAIASTAPVQKRNEVAASTHTTVVWTTVTVTQTLTRDQPTETPAQPTIAPLPVTSATPTAAPQPSKPAEVPEEPEEPSETWESEGPTSTQAPVWTPSPAAQSTTATPEPLTTQEPEPTTTYTPPAAPTQATTTSQAPQPTATSGGGSSSGGSGYTGSCSKSSPCKGQITYYDTATSASAPSSCGWTNDGSTENVLALPVGLMKDSDCGRTVTIRYGGKTSTGKVVDKCMGCDSTSVDLSRHFFNELSSEVEGRLFGVEWYME</sequence>
<protein>
    <recommendedName>
        <fullName evidence="6">RlpA-like double-psi beta-barrel-protein domain-containing protein-containing protein</fullName>
    </recommendedName>
</protein>
<dbReference type="PANTHER" id="PTHR31836:SF28">
    <property type="entry name" value="SRCR DOMAIN-CONTAINING PROTEIN-RELATED"/>
    <property type="match status" value="1"/>
</dbReference>
<feature type="signal peptide" evidence="3">
    <location>
        <begin position="1"/>
        <end position="21"/>
    </location>
</feature>
<evidence type="ECO:0000256" key="2">
    <source>
        <dbReference type="SAM" id="MobiDB-lite"/>
    </source>
</evidence>
<feature type="compositionally biased region" description="Polar residues" evidence="2">
    <location>
        <begin position="51"/>
        <end position="60"/>
    </location>
</feature>
<dbReference type="OrthoDB" id="623670at2759"/>
<keyword evidence="1 3" id="KW-0732">Signal</keyword>
<feature type="chain" id="PRO_5024973918" description="RlpA-like double-psi beta-barrel-protein domain-containing protein-containing protein" evidence="3">
    <location>
        <begin position="22"/>
        <end position="277"/>
    </location>
</feature>
<dbReference type="EMBL" id="ML732192">
    <property type="protein sequence ID" value="KAB8075567.1"/>
    <property type="molecule type" value="Genomic_DNA"/>
</dbReference>
<feature type="compositionally biased region" description="Gly residues" evidence="2">
    <location>
        <begin position="158"/>
        <end position="169"/>
    </location>
</feature>
<proteinExistence type="predicted"/>
<evidence type="ECO:0008006" key="6">
    <source>
        <dbReference type="Google" id="ProtNLM"/>
    </source>
</evidence>
<dbReference type="AlphaFoldDB" id="A0A5N5X657"/>
<dbReference type="InterPro" id="IPR036908">
    <property type="entry name" value="RlpA-like_sf"/>
</dbReference>
<dbReference type="CDD" id="cd22191">
    <property type="entry name" value="DPBB_RlpA_EXP_N-like"/>
    <property type="match status" value="1"/>
</dbReference>
<dbReference type="SUPFAM" id="SSF50685">
    <property type="entry name" value="Barwin-like endoglucanases"/>
    <property type="match status" value="1"/>
</dbReference>
<gene>
    <name evidence="4" type="ORF">BDV29DRAFT_171681</name>
</gene>
<dbReference type="InterPro" id="IPR051477">
    <property type="entry name" value="Expansin_CellWall"/>
</dbReference>
<name>A0A5N5X657_9EURO</name>
<feature type="region of interest" description="Disordered" evidence="2">
    <location>
        <begin position="49"/>
        <end position="175"/>
    </location>
</feature>
<reference evidence="4 5" key="1">
    <citation type="submission" date="2019-04" db="EMBL/GenBank/DDBJ databases">
        <title>Friends and foes A comparative genomics study of 23 Aspergillus species from section Flavi.</title>
        <authorList>
            <consortium name="DOE Joint Genome Institute"/>
            <person name="Kjaerbolling I."/>
            <person name="Vesth T."/>
            <person name="Frisvad J.C."/>
            <person name="Nybo J.L."/>
            <person name="Theobald S."/>
            <person name="Kildgaard S."/>
            <person name="Isbrandt T."/>
            <person name="Kuo A."/>
            <person name="Sato A."/>
            <person name="Lyhne E.K."/>
            <person name="Kogle M.E."/>
            <person name="Wiebenga A."/>
            <person name="Kun R.S."/>
            <person name="Lubbers R.J."/>
            <person name="Makela M.R."/>
            <person name="Barry K."/>
            <person name="Chovatia M."/>
            <person name="Clum A."/>
            <person name="Daum C."/>
            <person name="Haridas S."/>
            <person name="He G."/>
            <person name="LaButti K."/>
            <person name="Lipzen A."/>
            <person name="Mondo S."/>
            <person name="Riley R."/>
            <person name="Salamov A."/>
            <person name="Simmons B.A."/>
            <person name="Magnuson J.K."/>
            <person name="Henrissat B."/>
            <person name="Mortensen U.H."/>
            <person name="Larsen T.O."/>
            <person name="Devries R.P."/>
            <person name="Grigoriev I.V."/>
            <person name="Machida M."/>
            <person name="Baker S.E."/>
            <person name="Andersen M.R."/>
        </authorList>
    </citation>
    <scope>NUCLEOTIDE SEQUENCE [LARGE SCALE GENOMIC DNA]</scope>
    <source>
        <strain evidence="4 5">CBS 151.66</strain>
    </source>
</reference>